<evidence type="ECO:0000256" key="1">
    <source>
        <dbReference type="SAM" id="MobiDB-lite"/>
    </source>
</evidence>
<name>A0A6A4EMM6_9STRA</name>
<accession>A0A6A4EMM6</accession>
<dbReference type="EMBL" id="QXFV01000100">
    <property type="protein sequence ID" value="KAE9049984.1"/>
    <property type="molecule type" value="Genomic_DNA"/>
</dbReference>
<protein>
    <submittedName>
        <fullName evidence="3">Uncharacterized protein</fullName>
    </submittedName>
</protein>
<dbReference type="Proteomes" id="UP000429607">
    <property type="component" value="Unassembled WGS sequence"/>
</dbReference>
<keyword evidence="5" id="KW-1185">Reference proteome</keyword>
<gene>
    <name evidence="2" type="ORF">PR001_g2802</name>
    <name evidence="3" type="ORF">PR003_g16228</name>
</gene>
<evidence type="ECO:0000313" key="4">
    <source>
        <dbReference type="Proteomes" id="UP000429607"/>
    </source>
</evidence>
<dbReference type="AlphaFoldDB" id="A0A6A4EMM6"/>
<evidence type="ECO:0000313" key="2">
    <source>
        <dbReference type="EMBL" id="KAE9049984.1"/>
    </source>
</evidence>
<reference evidence="3 5" key="1">
    <citation type="submission" date="2018-08" db="EMBL/GenBank/DDBJ databases">
        <title>Genomic investigation of the strawberry pathogen Phytophthora fragariae indicates pathogenicity is determined by transcriptional variation in three key races.</title>
        <authorList>
            <person name="Adams T.M."/>
            <person name="Armitage A.D."/>
            <person name="Sobczyk M.K."/>
            <person name="Bates H.J."/>
            <person name="Dunwell J.M."/>
            <person name="Nellist C.F."/>
            <person name="Harrison R.J."/>
        </authorList>
    </citation>
    <scope>NUCLEOTIDE SEQUENCE [LARGE SCALE GENOMIC DNA]</scope>
    <source>
        <strain evidence="2 4">SCRP249</strain>
        <strain evidence="3 5">SCRP333</strain>
    </source>
</reference>
<sequence length="45" mass="4724">MSHLAGGCEEKMQRRREGAVGDSPDACARLCLDDFLGAGEAKGSQ</sequence>
<evidence type="ECO:0000313" key="5">
    <source>
        <dbReference type="Proteomes" id="UP000434957"/>
    </source>
</evidence>
<proteinExistence type="predicted"/>
<dbReference type="EMBL" id="QXFT01001173">
    <property type="protein sequence ID" value="KAE9326515.1"/>
    <property type="molecule type" value="Genomic_DNA"/>
</dbReference>
<feature type="region of interest" description="Disordered" evidence="1">
    <location>
        <begin position="1"/>
        <end position="23"/>
    </location>
</feature>
<dbReference type="Proteomes" id="UP000434957">
    <property type="component" value="Unassembled WGS sequence"/>
</dbReference>
<feature type="compositionally biased region" description="Basic and acidic residues" evidence="1">
    <location>
        <begin position="8"/>
        <end position="19"/>
    </location>
</feature>
<evidence type="ECO:0000313" key="3">
    <source>
        <dbReference type="EMBL" id="KAE9326515.1"/>
    </source>
</evidence>
<comment type="caution">
    <text evidence="3">The sequence shown here is derived from an EMBL/GenBank/DDBJ whole genome shotgun (WGS) entry which is preliminary data.</text>
</comment>
<organism evidence="3 5">
    <name type="scientific">Phytophthora rubi</name>
    <dbReference type="NCBI Taxonomy" id="129364"/>
    <lineage>
        <taxon>Eukaryota</taxon>
        <taxon>Sar</taxon>
        <taxon>Stramenopiles</taxon>
        <taxon>Oomycota</taxon>
        <taxon>Peronosporomycetes</taxon>
        <taxon>Peronosporales</taxon>
        <taxon>Peronosporaceae</taxon>
        <taxon>Phytophthora</taxon>
    </lineage>
</organism>